<evidence type="ECO:0000313" key="4">
    <source>
        <dbReference type="Proteomes" id="UP000023152"/>
    </source>
</evidence>
<evidence type="ECO:0000313" key="3">
    <source>
        <dbReference type="EMBL" id="ETO20721.1"/>
    </source>
</evidence>
<proteinExistence type="predicted"/>
<dbReference type="Gene3D" id="3.40.50.2020">
    <property type="match status" value="1"/>
</dbReference>
<dbReference type="AlphaFoldDB" id="X6N3S7"/>
<comment type="caution">
    <text evidence="3">The sequence shown here is derived from an EMBL/GenBank/DDBJ whole genome shotgun (WGS) entry which is preliminary data.</text>
</comment>
<accession>X6N3S7</accession>
<dbReference type="InterPro" id="IPR000836">
    <property type="entry name" value="PRTase_dom"/>
</dbReference>
<dbReference type="OrthoDB" id="10257085at2759"/>
<keyword evidence="1" id="KW-1133">Transmembrane helix</keyword>
<organism evidence="3 4">
    <name type="scientific">Reticulomyxa filosa</name>
    <dbReference type="NCBI Taxonomy" id="46433"/>
    <lineage>
        <taxon>Eukaryota</taxon>
        <taxon>Sar</taxon>
        <taxon>Rhizaria</taxon>
        <taxon>Retaria</taxon>
        <taxon>Foraminifera</taxon>
        <taxon>Monothalamids</taxon>
        <taxon>Reticulomyxidae</taxon>
        <taxon>Reticulomyxa</taxon>
    </lineage>
</organism>
<sequence length="330" mass="37092">MVAFTRIPYHHAIERANKQDHYLNIFVGLTGAVAVTGAAYLLNRRFHALDYNVGHNANKTTDIFTTICYLIANVLFVKCNTKKYQQSSLIKTYKIQQESGKLLSIYSPLLPCRFVFYCLRFAEILRQDIACGLYQKADEPKKTPITLPKNVEVLKSRAVNSLFTVIRNKNTQNEEYVHYADRLCHILAEEGLARLCDESDVSTIETPCGKWVGPTIINPSSVAIISVMRSGDILLEAVRKICRGAHIGKILIQRNEASSDKSAVHYYTKLPKNLNNYKVILVDPMLATGGSAKSAVSILKKVVCLSIVYVHSILLDKSFFNKETLFDVKL</sequence>
<dbReference type="Proteomes" id="UP000023152">
    <property type="component" value="Unassembled WGS sequence"/>
</dbReference>
<evidence type="ECO:0000259" key="2">
    <source>
        <dbReference type="Pfam" id="PF14681"/>
    </source>
</evidence>
<evidence type="ECO:0000256" key="1">
    <source>
        <dbReference type="SAM" id="Phobius"/>
    </source>
</evidence>
<keyword evidence="1" id="KW-0812">Transmembrane</keyword>
<dbReference type="CDD" id="cd06223">
    <property type="entry name" value="PRTases_typeI"/>
    <property type="match status" value="1"/>
</dbReference>
<keyword evidence="1" id="KW-0472">Membrane</keyword>
<dbReference type="InterPro" id="IPR029057">
    <property type="entry name" value="PRTase-like"/>
</dbReference>
<feature type="transmembrane region" description="Helical" evidence="1">
    <location>
        <begin position="63"/>
        <end position="81"/>
    </location>
</feature>
<gene>
    <name evidence="3" type="ORF">RFI_16496</name>
</gene>
<reference evidence="3 4" key="1">
    <citation type="journal article" date="2013" name="Curr. Biol.">
        <title>The Genome of the Foraminiferan Reticulomyxa filosa.</title>
        <authorList>
            <person name="Glockner G."/>
            <person name="Hulsmann N."/>
            <person name="Schleicher M."/>
            <person name="Noegel A.A."/>
            <person name="Eichinger L."/>
            <person name="Gallinger C."/>
            <person name="Pawlowski J."/>
            <person name="Sierra R."/>
            <person name="Euteneuer U."/>
            <person name="Pillet L."/>
            <person name="Moustafa A."/>
            <person name="Platzer M."/>
            <person name="Groth M."/>
            <person name="Szafranski K."/>
            <person name="Schliwa M."/>
        </authorList>
    </citation>
    <scope>NUCLEOTIDE SEQUENCE [LARGE SCALE GENOMIC DNA]</scope>
</reference>
<protein>
    <recommendedName>
        <fullName evidence="2">Phosphoribosyltransferase domain-containing protein</fullName>
    </recommendedName>
</protein>
<dbReference type="SUPFAM" id="SSF53271">
    <property type="entry name" value="PRTase-like"/>
    <property type="match status" value="1"/>
</dbReference>
<dbReference type="Pfam" id="PF14681">
    <property type="entry name" value="UPRTase"/>
    <property type="match status" value="1"/>
</dbReference>
<feature type="domain" description="Phosphoribosyltransferase" evidence="2">
    <location>
        <begin position="153"/>
        <end position="310"/>
    </location>
</feature>
<keyword evidence="4" id="KW-1185">Reference proteome</keyword>
<name>X6N3S7_RETFI</name>
<feature type="transmembrane region" description="Helical" evidence="1">
    <location>
        <begin position="21"/>
        <end position="43"/>
    </location>
</feature>
<dbReference type="EMBL" id="ASPP01012313">
    <property type="protein sequence ID" value="ETO20721.1"/>
    <property type="molecule type" value="Genomic_DNA"/>
</dbReference>